<gene>
    <name evidence="2" type="ORF">KL86DYS1_11263</name>
</gene>
<proteinExistence type="predicted"/>
<reference evidence="2" key="1">
    <citation type="submission" date="2016-04" db="EMBL/GenBank/DDBJ databases">
        <authorList>
            <person name="Evans L.H."/>
            <person name="Alamgir A."/>
            <person name="Owens N."/>
            <person name="Weber N.D."/>
            <person name="Virtaneva K."/>
            <person name="Barbian K."/>
            <person name="Babar A."/>
            <person name="Rosenke K."/>
        </authorList>
    </citation>
    <scope>NUCLEOTIDE SEQUENCE</scope>
    <source>
        <strain evidence="2">86-1</strain>
    </source>
</reference>
<dbReference type="EMBL" id="FLUM01000001">
    <property type="protein sequence ID" value="SBV94938.1"/>
    <property type="molecule type" value="Genomic_DNA"/>
</dbReference>
<feature type="region of interest" description="Disordered" evidence="1">
    <location>
        <begin position="1"/>
        <end position="43"/>
    </location>
</feature>
<evidence type="ECO:0000256" key="1">
    <source>
        <dbReference type="SAM" id="MobiDB-lite"/>
    </source>
</evidence>
<protein>
    <submittedName>
        <fullName evidence="2">Uncharacterized protein</fullName>
    </submittedName>
</protein>
<name>A0A212J665_9BACT</name>
<dbReference type="AlphaFoldDB" id="A0A212J665"/>
<evidence type="ECO:0000313" key="2">
    <source>
        <dbReference type="EMBL" id="SBV94938.1"/>
    </source>
</evidence>
<sequence length="43" mass="4893">MGRQKGGYASNANKKIKFGKHHETIHIQNQRPGIYRSRKQNGG</sequence>
<accession>A0A212J665</accession>
<organism evidence="2">
    <name type="scientific">uncultured Dysgonomonas sp</name>
    <dbReference type="NCBI Taxonomy" id="206096"/>
    <lineage>
        <taxon>Bacteria</taxon>
        <taxon>Pseudomonadati</taxon>
        <taxon>Bacteroidota</taxon>
        <taxon>Bacteroidia</taxon>
        <taxon>Bacteroidales</taxon>
        <taxon>Dysgonomonadaceae</taxon>
        <taxon>Dysgonomonas</taxon>
        <taxon>environmental samples</taxon>
    </lineage>
</organism>